<dbReference type="Pfam" id="PF03663">
    <property type="entry name" value="Glyco_hydro_76"/>
    <property type="match status" value="1"/>
</dbReference>
<dbReference type="GO" id="GO:0009272">
    <property type="term" value="P:fungal-type cell wall biogenesis"/>
    <property type="evidence" value="ECO:0007669"/>
    <property type="project" value="TreeGrafter"/>
</dbReference>
<dbReference type="EC" id="3.2.1.101" evidence="3"/>
<dbReference type="Proteomes" id="UP000799439">
    <property type="component" value="Unassembled WGS sequence"/>
</dbReference>
<keyword evidence="5 9" id="KW-0378">Hydrolase</keyword>
<dbReference type="EMBL" id="ML996092">
    <property type="protein sequence ID" value="KAF2149136.1"/>
    <property type="molecule type" value="Genomic_DNA"/>
</dbReference>
<dbReference type="InterPro" id="IPR005198">
    <property type="entry name" value="Glyco_hydro_76"/>
</dbReference>
<dbReference type="InterPro" id="IPR014480">
    <property type="entry name" value="Mannan-1_6-alpha_mannosidase"/>
</dbReference>
<dbReference type="GO" id="GO:0016052">
    <property type="term" value="P:carbohydrate catabolic process"/>
    <property type="evidence" value="ECO:0007669"/>
    <property type="project" value="InterPro"/>
</dbReference>
<reference evidence="9" key="1">
    <citation type="journal article" date="2020" name="Stud. Mycol.">
        <title>101 Dothideomycetes genomes: a test case for predicting lifestyles and emergence of pathogens.</title>
        <authorList>
            <person name="Haridas S."/>
            <person name="Albert R."/>
            <person name="Binder M."/>
            <person name="Bloem J."/>
            <person name="Labutti K."/>
            <person name="Salamov A."/>
            <person name="Andreopoulos B."/>
            <person name="Baker S."/>
            <person name="Barry K."/>
            <person name="Bills G."/>
            <person name="Bluhm B."/>
            <person name="Cannon C."/>
            <person name="Castanera R."/>
            <person name="Culley D."/>
            <person name="Daum C."/>
            <person name="Ezra D."/>
            <person name="Gonzalez J."/>
            <person name="Henrissat B."/>
            <person name="Kuo A."/>
            <person name="Liang C."/>
            <person name="Lipzen A."/>
            <person name="Lutzoni F."/>
            <person name="Magnuson J."/>
            <person name="Mondo S."/>
            <person name="Nolan M."/>
            <person name="Ohm R."/>
            <person name="Pangilinan J."/>
            <person name="Park H.-J."/>
            <person name="Ramirez L."/>
            <person name="Alfaro M."/>
            <person name="Sun H."/>
            <person name="Tritt A."/>
            <person name="Yoshinaga Y."/>
            <person name="Zwiers L.-H."/>
            <person name="Turgeon B."/>
            <person name="Goodwin S."/>
            <person name="Spatafora J."/>
            <person name="Crous P."/>
            <person name="Grigoriev I."/>
        </authorList>
    </citation>
    <scope>NUCLEOTIDE SEQUENCE</scope>
    <source>
        <strain evidence="9">CBS 260.36</strain>
    </source>
</reference>
<keyword evidence="4 8" id="KW-0732">Signal</keyword>
<evidence type="ECO:0000256" key="1">
    <source>
        <dbReference type="ARBA" id="ARBA00001452"/>
    </source>
</evidence>
<accession>A0A9P4IVC7</accession>
<comment type="caution">
    <text evidence="9">The sequence shown here is derived from an EMBL/GenBank/DDBJ whole genome shotgun (WGS) entry which is preliminary data.</text>
</comment>
<evidence type="ECO:0000313" key="10">
    <source>
        <dbReference type="Proteomes" id="UP000799439"/>
    </source>
</evidence>
<evidence type="ECO:0000256" key="8">
    <source>
        <dbReference type="SAM" id="SignalP"/>
    </source>
</evidence>
<organism evidence="9 10">
    <name type="scientific">Myriangium duriaei CBS 260.36</name>
    <dbReference type="NCBI Taxonomy" id="1168546"/>
    <lineage>
        <taxon>Eukaryota</taxon>
        <taxon>Fungi</taxon>
        <taxon>Dikarya</taxon>
        <taxon>Ascomycota</taxon>
        <taxon>Pezizomycotina</taxon>
        <taxon>Dothideomycetes</taxon>
        <taxon>Dothideomycetidae</taxon>
        <taxon>Myriangiales</taxon>
        <taxon>Myriangiaceae</taxon>
        <taxon>Myriangium</taxon>
    </lineage>
</organism>
<keyword evidence="10" id="KW-1185">Reference proteome</keyword>
<evidence type="ECO:0000256" key="2">
    <source>
        <dbReference type="ARBA" id="ARBA00009699"/>
    </source>
</evidence>
<evidence type="ECO:0000256" key="6">
    <source>
        <dbReference type="ARBA" id="ARBA00023180"/>
    </source>
</evidence>
<evidence type="ECO:0000256" key="5">
    <source>
        <dbReference type="ARBA" id="ARBA00022801"/>
    </source>
</evidence>
<evidence type="ECO:0000256" key="3">
    <source>
        <dbReference type="ARBA" id="ARBA00012350"/>
    </source>
</evidence>
<gene>
    <name evidence="9" type="ORF">K461DRAFT_324543</name>
</gene>
<feature type="chain" id="PRO_5040151468" description="mannan endo-1,6-alpha-mannosidase" evidence="8">
    <location>
        <begin position="21"/>
        <end position="514"/>
    </location>
</feature>
<dbReference type="GO" id="GO:0008496">
    <property type="term" value="F:mannan endo-1,6-alpha-mannosidase activity"/>
    <property type="evidence" value="ECO:0007669"/>
    <property type="project" value="UniProtKB-EC"/>
</dbReference>
<dbReference type="OrthoDB" id="4187847at2759"/>
<comment type="catalytic activity">
    <reaction evidence="1">
        <text>Random hydrolysis of (1-&gt;6)-alpha-D-mannosidic linkages in unbranched (1-&gt;6)-mannans.</text>
        <dbReference type="EC" id="3.2.1.101"/>
    </reaction>
</comment>
<evidence type="ECO:0000313" key="9">
    <source>
        <dbReference type="EMBL" id="KAF2149136.1"/>
    </source>
</evidence>
<name>A0A9P4IVC7_9PEZI</name>
<evidence type="ECO:0000256" key="7">
    <source>
        <dbReference type="ARBA" id="ARBA00023295"/>
    </source>
</evidence>
<dbReference type="AlphaFoldDB" id="A0A9P4IVC7"/>
<protein>
    <recommendedName>
        <fullName evidence="3">mannan endo-1,6-alpha-mannosidase</fullName>
        <ecNumber evidence="3">3.2.1.101</ecNumber>
    </recommendedName>
</protein>
<feature type="signal peptide" evidence="8">
    <location>
        <begin position="1"/>
        <end position="20"/>
    </location>
</feature>
<dbReference type="InterPro" id="IPR008928">
    <property type="entry name" value="6-hairpin_glycosidase_sf"/>
</dbReference>
<dbReference type="PANTHER" id="PTHR12145:SF36">
    <property type="entry name" value="MANNAN ENDO-1,6-ALPHA-MANNOSIDASE DCW1"/>
    <property type="match status" value="1"/>
</dbReference>
<dbReference type="Gene3D" id="1.50.10.20">
    <property type="match status" value="1"/>
</dbReference>
<dbReference type="PANTHER" id="PTHR12145">
    <property type="entry name" value="MANNAN ENDO-1,6-ALPHA-MANNOSIDASE DCW1"/>
    <property type="match status" value="1"/>
</dbReference>
<evidence type="ECO:0000256" key="4">
    <source>
        <dbReference type="ARBA" id="ARBA00022729"/>
    </source>
</evidence>
<comment type="similarity">
    <text evidence="2">Belongs to the glycosyl hydrolase 76 family.</text>
</comment>
<dbReference type="SUPFAM" id="SSF48208">
    <property type="entry name" value="Six-hairpin glycosidases"/>
    <property type="match status" value="1"/>
</dbReference>
<keyword evidence="6" id="KW-0325">Glycoprotein</keyword>
<proteinExistence type="inferred from homology"/>
<sequence>MFASSLTLLVWLFLAAQVLAAKIIYSAGTSRITNDIAIMRDFPPGSDPASIVSNMAQWSEGRYSAERRFIGQTIVWVVATNPSSDRKVALEMQEDMRKLIEQLWVLPILASTTLAWNIDATNSSSVNETATSIAGGLFRRYWNPSATTGQFDQPQPWFWWLSGSGWTAFLDYSFYTGDKSYDNAISQALAANIGEHLDFSPTSQQGWEANDDQAYWAYAGLTALEYGFPALPCVNSTGSRCANSWLDISENVFNTYANRWQRDSTTCSGGLKWQYNPQASGYYYKNSVSNGGFFQIAARLARYSNNQTYADWAVKVWDWSVAVGLVGSGFNVYDGTSDQGADNCSSLDHDQWSYNIATYLHGAANMYAFSAGNTTAQAQWESRVHGLVSAAKATFFSPPTGNATDVMYEQQCELTSSCSSTDQVSFKASLSRWLGKTAVLVPSVKSDIDTLLTASAVAAATDGCVLAFGNLVCGMKWWTTGFDGLTSFGSQLSALEVVQSLLVGNAPRLMKASI</sequence>
<keyword evidence="7" id="KW-0326">Glycosidase</keyword>